<keyword evidence="3" id="KW-1185">Reference proteome</keyword>
<protein>
    <submittedName>
        <fullName evidence="2">Uncharacterized protein</fullName>
    </submittedName>
</protein>
<sequence>MPMVEENRRPTVLREKFPPIRAGQPQIGKHNWKRKRKRKQGAAAWQDRSKPPILVSSARFSIQFLRRMSYTAYRHRVPSAPHRSRGSPTRHCGLESKCSAAQDAGSLQEELQKNCRRTAEELQKNCRRTADEL</sequence>
<feature type="compositionally biased region" description="Basic and acidic residues" evidence="1">
    <location>
        <begin position="1"/>
        <end position="18"/>
    </location>
</feature>
<reference evidence="2" key="1">
    <citation type="submission" date="2020-03" db="EMBL/GenBank/DDBJ databases">
        <title>A mixture of massive structural variations and highly conserved coding sequences in Ustilaginoidea virens genome.</title>
        <authorList>
            <person name="Zhang K."/>
            <person name="Zhao Z."/>
            <person name="Zhang Z."/>
            <person name="Li Y."/>
            <person name="Hsiang T."/>
            <person name="Sun W."/>
        </authorList>
    </citation>
    <scope>NUCLEOTIDE SEQUENCE</scope>
    <source>
        <strain evidence="2">UV-8b</strain>
    </source>
</reference>
<evidence type="ECO:0000256" key="1">
    <source>
        <dbReference type="SAM" id="MobiDB-lite"/>
    </source>
</evidence>
<gene>
    <name evidence="2" type="ORF">UV8b_04821</name>
</gene>
<organism evidence="2 3">
    <name type="scientific">Ustilaginoidea virens</name>
    <name type="common">Rice false smut fungus</name>
    <name type="synonym">Villosiclava virens</name>
    <dbReference type="NCBI Taxonomy" id="1159556"/>
    <lineage>
        <taxon>Eukaryota</taxon>
        <taxon>Fungi</taxon>
        <taxon>Dikarya</taxon>
        <taxon>Ascomycota</taxon>
        <taxon>Pezizomycotina</taxon>
        <taxon>Sordariomycetes</taxon>
        <taxon>Hypocreomycetidae</taxon>
        <taxon>Hypocreales</taxon>
        <taxon>Clavicipitaceae</taxon>
        <taxon>Ustilaginoidea</taxon>
    </lineage>
</organism>
<name>A0A8E5HSJ5_USTVR</name>
<evidence type="ECO:0000313" key="3">
    <source>
        <dbReference type="Proteomes" id="UP000027002"/>
    </source>
</evidence>
<evidence type="ECO:0000313" key="2">
    <source>
        <dbReference type="EMBL" id="QUC20580.1"/>
    </source>
</evidence>
<feature type="compositionally biased region" description="Basic residues" evidence="1">
    <location>
        <begin position="30"/>
        <end position="40"/>
    </location>
</feature>
<proteinExistence type="predicted"/>
<dbReference type="GeneID" id="66065599"/>
<feature type="region of interest" description="Disordered" evidence="1">
    <location>
        <begin position="1"/>
        <end position="49"/>
    </location>
</feature>
<dbReference type="KEGG" id="uvi:66065599"/>
<accession>A0A8E5HSJ5</accession>
<dbReference type="Proteomes" id="UP000027002">
    <property type="component" value="Chromosome 4"/>
</dbReference>
<dbReference type="EMBL" id="CP072756">
    <property type="protein sequence ID" value="QUC20580.1"/>
    <property type="molecule type" value="Genomic_DNA"/>
</dbReference>
<dbReference type="AlphaFoldDB" id="A0A8E5HSJ5"/>
<dbReference type="RefSeq" id="XP_042998253.1">
    <property type="nucleotide sequence ID" value="XM_043142319.1"/>
</dbReference>